<dbReference type="InterPro" id="IPR050173">
    <property type="entry name" value="ABC_transporter_C-like"/>
</dbReference>
<evidence type="ECO:0000256" key="1">
    <source>
        <dbReference type="ARBA" id="ARBA00022692"/>
    </source>
</evidence>
<dbReference type="Proteomes" id="UP000054350">
    <property type="component" value="Unassembled WGS sequence"/>
</dbReference>
<evidence type="ECO:0000256" key="2">
    <source>
        <dbReference type="ARBA" id="ARBA00022737"/>
    </source>
</evidence>
<dbReference type="STRING" id="578462.A0A0L0ST29"/>
<dbReference type="InterPro" id="IPR027417">
    <property type="entry name" value="P-loop_NTPase"/>
</dbReference>
<evidence type="ECO:0000256" key="4">
    <source>
        <dbReference type="ARBA" id="ARBA00022840"/>
    </source>
</evidence>
<evidence type="ECO:0000313" key="9">
    <source>
        <dbReference type="EMBL" id="KNE65656.1"/>
    </source>
</evidence>
<keyword evidence="2" id="KW-0677">Repeat</keyword>
<accession>A0A0L0ST29</accession>
<name>A0A0L0ST29_ALLM3</name>
<dbReference type="GO" id="GO:0016887">
    <property type="term" value="F:ATP hydrolysis activity"/>
    <property type="evidence" value="ECO:0007669"/>
    <property type="project" value="InterPro"/>
</dbReference>
<dbReference type="VEuPathDB" id="FungiDB:AMAG_09638"/>
<feature type="transmembrane region" description="Helical" evidence="7">
    <location>
        <begin position="38"/>
        <end position="63"/>
    </location>
</feature>
<dbReference type="AlphaFoldDB" id="A0A0L0ST29"/>
<dbReference type="Gene3D" id="1.20.1560.10">
    <property type="entry name" value="ABC transporter type 1, transmembrane domain"/>
    <property type="match status" value="1"/>
</dbReference>
<evidence type="ECO:0000256" key="7">
    <source>
        <dbReference type="SAM" id="Phobius"/>
    </source>
</evidence>
<evidence type="ECO:0000256" key="3">
    <source>
        <dbReference type="ARBA" id="ARBA00022741"/>
    </source>
</evidence>
<evidence type="ECO:0000313" key="10">
    <source>
        <dbReference type="Proteomes" id="UP000054350"/>
    </source>
</evidence>
<sequence>MLYTGVGMIFHSLLILMSLVTFTCFMQVQGGILDAEKVFTSLALFVNLKGPLYNLLLQIVMFLETRVSMMRIVKEIDEEDVEEVVPDPHMLGFLQCAMLSWQSDGSRFQIKNLNVRFKKDRMNVVVGKTGLGKTSLAVQMHTIHGKLHKPASAAYVSQSSWPQSASIRDNILFGSSFDANQYSRVLANCALVRDLEILALGDQTEIAPWTPTARHIAHRCLLGQLAGRTRILVTHATGLVLPHADHIVVMDDGLVVAQGTLEDKIYTGGVLAAHAPAAGRTLVEDETKQMGSVSWAIYKVYQLATGGVLFWAMVIVTRLVLHSLSIGADNVLRLWALGYPSMSESPIWIYAALGGLISLPVRLHAEALLVTDVRPPPSWPSRGAIEVAHLTLRYPTSKSNVLDDVSQDPVLFEGTVRSNFDMFSEFHDSDLRHVLIIDEGTASVDEATDARL</sequence>
<reference evidence="10" key="2">
    <citation type="submission" date="2009-11" db="EMBL/GenBank/DDBJ databases">
        <title>The Genome Sequence of Allomyces macrogynus strain ATCC 38327.</title>
        <authorList>
            <consortium name="The Broad Institute Genome Sequencing Platform"/>
            <person name="Russ C."/>
            <person name="Cuomo C."/>
            <person name="Shea T."/>
            <person name="Young S.K."/>
            <person name="Zeng Q."/>
            <person name="Koehrsen M."/>
            <person name="Haas B."/>
            <person name="Borodovsky M."/>
            <person name="Guigo R."/>
            <person name="Alvarado L."/>
            <person name="Berlin A."/>
            <person name="Borenstein D."/>
            <person name="Chen Z."/>
            <person name="Engels R."/>
            <person name="Freedman E."/>
            <person name="Gellesch M."/>
            <person name="Goldberg J."/>
            <person name="Griggs A."/>
            <person name="Gujja S."/>
            <person name="Heiman D."/>
            <person name="Hepburn T."/>
            <person name="Howarth C."/>
            <person name="Jen D."/>
            <person name="Larson L."/>
            <person name="Lewis B."/>
            <person name="Mehta T."/>
            <person name="Park D."/>
            <person name="Pearson M."/>
            <person name="Roberts A."/>
            <person name="Saif S."/>
            <person name="Shenoy N."/>
            <person name="Sisk P."/>
            <person name="Stolte C."/>
            <person name="Sykes S."/>
            <person name="Walk T."/>
            <person name="White J."/>
            <person name="Yandava C."/>
            <person name="Burger G."/>
            <person name="Gray M.W."/>
            <person name="Holland P.W.H."/>
            <person name="King N."/>
            <person name="Lang F.B.F."/>
            <person name="Roger A.J."/>
            <person name="Ruiz-Trillo I."/>
            <person name="Lander E."/>
            <person name="Nusbaum C."/>
        </authorList>
    </citation>
    <scope>NUCLEOTIDE SEQUENCE [LARGE SCALE GENOMIC DNA]</scope>
    <source>
        <strain evidence="10">ATCC 38327</strain>
    </source>
</reference>
<dbReference type="SUPFAM" id="SSF52540">
    <property type="entry name" value="P-loop containing nucleoside triphosphate hydrolases"/>
    <property type="match status" value="1"/>
</dbReference>
<keyword evidence="1 7" id="KW-0812">Transmembrane</keyword>
<dbReference type="InterPro" id="IPR003439">
    <property type="entry name" value="ABC_transporter-like_ATP-bd"/>
</dbReference>
<keyword evidence="6 7" id="KW-0472">Membrane</keyword>
<dbReference type="GO" id="GO:0005524">
    <property type="term" value="F:ATP binding"/>
    <property type="evidence" value="ECO:0007669"/>
    <property type="project" value="UniProtKB-KW"/>
</dbReference>
<gene>
    <name evidence="9" type="ORF">AMAG_09638</name>
</gene>
<keyword evidence="10" id="KW-1185">Reference proteome</keyword>
<evidence type="ECO:0000256" key="6">
    <source>
        <dbReference type="ARBA" id="ARBA00023136"/>
    </source>
</evidence>
<feature type="transmembrane region" description="Helical" evidence="7">
    <location>
        <begin position="12"/>
        <end position="32"/>
    </location>
</feature>
<feature type="domain" description="ABC transporter" evidence="8">
    <location>
        <begin position="94"/>
        <end position="277"/>
    </location>
</feature>
<proteinExistence type="predicted"/>
<dbReference type="EMBL" id="GG745348">
    <property type="protein sequence ID" value="KNE65656.1"/>
    <property type="molecule type" value="Genomic_DNA"/>
</dbReference>
<evidence type="ECO:0000259" key="8">
    <source>
        <dbReference type="PROSITE" id="PS50893"/>
    </source>
</evidence>
<dbReference type="OrthoDB" id="6500128at2759"/>
<dbReference type="Gene3D" id="3.40.50.300">
    <property type="entry name" value="P-loop containing nucleotide triphosphate hydrolases"/>
    <property type="match status" value="2"/>
</dbReference>
<reference evidence="9 10" key="1">
    <citation type="submission" date="2009-11" db="EMBL/GenBank/DDBJ databases">
        <title>Annotation of Allomyces macrogynus ATCC 38327.</title>
        <authorList>
            <consortium name="The Broad Institute Genome Sequencing Platform"/>
            <person name="Russ C."/>
            <person name="Cuomo C."/>
            <person name="Burger G."/>
            <person name="Gray M.W."/>
            <person name="Holland P.W.H."/>
            <person name="King N."/>
            <person name="Lang F.B.F."/>
            <person name="Roger A.J."/>
            <person name="Ruiz-Trillo I."/>
            <person name="Young S.K."/>
            <person name="Zeng Q."/>
            <person name="Gargeya S."/>
            <person name="Fitzgerald M."/>
            <person name="Haas B."/>
            <person name="Abouelleil A."/>
            <person name="Alvarado L."/>
            <person name="Arachchi H.M."/>
            <person name="Berlin A."/>
            <person name="Chapman S.B."/>
            <person name="Gearin G."/>
            <person name="Goldberg J."/>
            <person name="Griggs A."/>
            <person name="Gujja S."/>
            <person name="Hansen M."/>
            <person name="Heiman D."/>
            <person name="Howarth C."/>
            <person name="Larimer J."/>
            <person name="Lui A."/>
            <person name="MacDonald P.J.P."/>
            <person name="McCowen C."/>
            <person name="Montmayeur A."/>
            <person name="Murphy C."/>
            <person name="Neiman D."/>
            <person name="Pearson M."/>
            <person name="Priest M."/>
            <person name="Roberts A."/>
            <person name="Saif S."/>
            <person name="Shea T."/>
            <person name="Sisk P."/>
            <person name="Stolte C."/>
            <person name="Sykes S."/>
            <person name="Wortman J."/>
            <person name="Nusbaum C."/>
            <person name="Birren B."/>
        </authorList>
    </citation>
    <scope>NUCLEOTIDE SEQUENCE [LARGE SCALE GENOMIC DNA]</scope>
    <source>
        <strain evidence="9 10">ATCC 38327</strain>
    </source>
</reference>
<dbReference type="PANTHER" id="PTHR24223:SF353">
    <property type="entry name" value="ABC TRANSPORTER ATP-BINDING PROTEIN_PERMEASE VMR1-RELATED"/>
    <property type="match status" value="1"/>
</dbReference>
<organism evidence="9 10">
    <name type="scientific">Allomyces macrogynus (strain ATCC 38327)</name>
    <name type="common">Allomyces javanicus var. macrogynus</name>
    <dbReference type="NCBI Taxonomy" id="578462"/>
    <lineage>
        <taxon>Eukaryota</taxon>
        <taxon>Fungi</taxon>
        <taxon>Fungi incertae sedis</taxon>
        <taxon>Blastocladiomycota</taxon>
        <taxon>Blastocladiomycetes</taxon>
        <taxon>Blastocladiales</taxon>
        <taxon>Blastocladiaceae</taxon>
        <taxon>Allomyces</taxon>
    </lineage>
</organism>
<dbReference type="GO" id="GO:0042626">
    <property type="term" value="F:ATPase-coupled transmembrane transporter activity"/>
    <property type="evidence" value="ECO:0007669"/>
    <property type="project" value="TreeGrafter"/>
</dbReference>
<dbReference type="InterPro" id="IPR036640">
    <property type="entry name" value="ABC1_TM_sf"/>
</dbReference>
<protein>
    <recommendedName>
        <fullName evidence="8">ABC transporter domain-containing protein</fullName>
    </recommendedName>
</protein>
<keyword evidence="5 7" id="KW-1133">Transmembrane helix</keyword>
<dbReference type="PROSITE" id="PS50893">
    <property type="entry name" value="ABC_TRANSPORTER_2"/>
    <property type="match status" value="1"/>
</dbReference>
<dbReference type="PANTHER" id="PTHR24223">
    <property type="entry name" value="ATP-BINDING CASSETTE SUB-FAMILY C"/>
    <property type="match status" value="1"/>
</dbReference>
<dbReference type="GO" id="GO:0016020">
    <property type="term" value="C:membrane"/>
    <property type="evidence" value="ECO:0007669"/>
    <property type="project" value="InterPro"/>
</dbReference>
<dbReference type="eggNOG" id="KOG0054">
    <property type="taxonomic scope" value="Eukaryota"/>
</dbReference>
<evidence type="ECO:0000256" key="5">
    <source>
        <dbReference type="ARBA" id="ARBA00022989"/>
    </source>
</evidence>
<keyword evidence="3" id="KW-0547">Nucleotide-binding</keyword>
<keyword evidence="4" id="KW-0067">ATP-binding</keyword>